<dbReference type="AlphaFoldDB" id="A0A084U4T6"/>
<sequence>MEDKKNKDNQELVLTDIYTNDDDVEISKEERVETIVEEKKKNKIKKIK</sequence>
<dbReference type="Proteomes" id="UP000028523">
    <property type="component" value="Unassembled WGS sequence"/>
</dbReference>
<evidence type="ECO:0000313" key="2">
    <source>
        <dbReference type="Proteomes" id="UP000028523"/>
    </source>
</evidence>
<reference evidence="1 2" key="1">
    <citation type="journal article" date="2014" name="PLoS ONE">
        <title>Reduction of Hydrogen Peroxide Accumulation and Toxicity by a Catalase from Mycoplasma iowae.</title>
        <authorList>
            <person name="Pritchard R.E."/>
            <person name="Prassinos A.J."/>
            <person name="Osborne J.D."/>
            <person name="Raviv Z."/>
            <person name="Balish M.F."/>
        </authorList>
    </citation>
    <scope>NUCLEOTIDE SEQUENCE [LARGE SCALE GENOMIC DNA]</scope>
    <source>
        <strain evidence="1 2">DK-CPA</strain>
    </source>
</reference>
<accession>A0A084U4T6</accession>
<proteinExistence type="predicted"/>
<organism evidence="1 2">
    <name type="scientific">Malacoplasma iowae DK-CPA</name>
    <dbReference type="NCBI Taxonomy" id="1394179"/>
    <lineage>
        <taxon>Bacteria</taxon>
        <taxon>Bacillati</taxon>
        <taxon>Mycoplasmatota</taxon>
        <taxon>Mycoplasmoidales</taxon>
        <taxon>Mycoplasmoidaceae</taxon>
        <taxon>Malacoplasma</taxon>
    </lineage>
</organism>
<evidence type="ECO:0000313" key="1">
    <source>
        <dbReference type="EMBL" id="KFB07972.1"/>
    </source>
</evidence>
<dbReference type="RefSeq" id="WP_158420492.1">
    <property type="nucleotide sequence ID" value="NZ_AWQU01000036.1"/>
</dbReference>
<keyword evidence="2" id="KW-1185">Reference proteome</keyword>
<gene>
    <name evidence="1" type="primary">secE</name>
    <name evidence="1" type="ORF">P271_838</name>
</gene>
<dbReference type="EMBL" id="AWQU01000036">
    <property type="protein sequence ID" value="KFB07972.1"/>
    <property type="molecule type" value="Genomic_DNA"/>
</dbReference>
<comment type="caution">
    <text evidence="1">The sequence shown here is derived from an EMBL/GenBank/DDBJ whole genome shotgun (WGS) entry which is preliminary data.</text>
</comment>
<protein>
    <submittedName>
        <fullName evidence="1">Preprotein translocase subunit SecE</fullName>
    </submittedName>
</protein>
<name>A0A084U4T6_MALIO</name>